<evidence type="ECO:0000256" key="1">
    <source>
        <dbReference type="PROSITE-ProRule" id="PRU00339"/>
    </source>
</evidence>
<evidence type="ECO:0000256" key="2">
    <source>
        <dbReference type="SAM" id="MobiDB-lite"/>
    </source>
</evidence>
<dbReference type="AlphaFoldDB" id="A0ABD0KQ01"/>
<keyword evidence="4" id="KW-1185">Reference proteome</keyword>
<keyword evidence="1" id="KW-0802">TPR repeat</keyword>
<accession>A0ABD0KQ01</accession>
<evidence type="ECO:0000313" key="4">
    <source>
        <dbReference type="Proteomes" id="UP001519460"/>
    </source>
</evidence>
<organism evidence="3 4">
    <name type="scientific">Batillaria attramentaria</name>
    <dbReference type="NCBI Taxonomy" id="370345"/>
    <lineage>
        <taxon>Eukaryota</taxon>
        <taxon>Metazoa</taxon>
        <taxon>Spiralia</taxon>
        <taxon>Lophotrochozoa</taxon>
        <taxon>Mollusca</taxon>
        <taxon>Gastropoda</taxon>
        <taxon>Caenogastropoda</taxon>
        <taxon>Sorbeoconcha</taxon>
        <taxon>Cerithioidea</taxon>
        <taxon>Batillariidae</taxon>
        <taxon>Batillaria</taxon>
    </lineage>
</organism>
<feature type="region of interest" description="Disordered" evidence="2">
    <location>
        <begin position="42"/>
        <end position="78"/>
    </location>
</feature>
<dbReference type="Proteomes" id="UP001519460">
    <property type="component" value="Unassembled WGS sequence"/>
</dbReference>
<feature type="compositionally biased region" description="Basic and acidic residues" evidence="2">
    <location>
        <begin position="55"/>
        <end position="77"/>
    </location>
</feature>
<proteinExistence type="predicted"/>
<protein>
    <submittedName>
        <fullName evidence="3">Uncharacterized protein</fullName>
    </submittedName>
</protein>
<reference evidence="3 4" key="1">
    <citation type="journal article" date="2023" name="Sci. Data">
        <title>Genome assembly of the Korean intertidal mud-creeper Batillaria attramentaria.</title>
        <authorList>
            <person name="Patra A.K."/>
            <person name="Ho P.T."/>
            <person name="Jun S."/>
            <person name="Lee S.J."/>
            <person name="Kim Y."/>
            <person name="Won Y.J."/>
        </authorList>
    </citation>
    <scope>NUCLEOTIDE SEQUENCE [LARGE SCALE GENOMIC DNA]</scope>
    <source>
        <strain evidence="3">Wonlab-2016</strain>
    </source>
</reference>
<dbReference type="InterPro" id="IPR011990">
    <property type="entry name" value="TPR-like_helical_dom_sf"/>
</dbReference>
<feature type="repeat" description="TPR" evidence="1">
    <location>
        <begin position="86"/>
        <end position="119"/>
    </location>
</feature>
<gene>
    <name evidence="3" type="ORF">BaRGS_00019395</name>
</gene>
<evidence type="ECO:0000313" key="3">
    <source>
        <dbReference type="EMBL" id="KAK7489287.1"/>
    </source>
</evidence>
<sequence length="141" mass="16560">MAGEFQAIDLTPGERAQLAEFTSVQYGFLKLDDDGSAKKKLIEKDAKDDEMDTGDADKGSKENKDTKVAKETKDADKTKKRRLLEHWVYCRLGHLHLLLEQFPKALSSYQKFYVLEKNHWRDLMFLYGLGMVYFHFNNYRW</sequence>
<name>A0ABD0KQ01_9CAEN</name>
<comment type="caution">
    <text evidence="3">The sequence shown here is derived from an EMBL/GenBank/DDBJ whole genome shotgun (WGS) entry which is preliminary data.</text>
</comment>
<dbReference type="InterPro" id="IPR019734">
    <property type="entry name" value="TPR_rpt"/>
</dbReference>
<dbReference type="EMBL" id="JACVVK020000139">
    <property type="protein sequence ID" value="KAK7489287.1"/>
    <property type="molecule type" value="Genomic_DNA"/>
</dbReference>
<dbReference type="Gene3D" id="1.25.40.10">
    <property type="entry name" value="Tetratricopeptide repeat domain"/>
    <property type="match status" value="1"/>
</dbReference>
<dbReference type="SUPFAM" id="SSF48452">
    <property type="entry name" value="TPR-like"/>
    <property type="match status" value="1"/>
</dbReference>
<dbReference type="PROSITE" id="PS50005">
    <property type="entry name" value="TPR"/>
    <property type="match status" value="1"/>
</dbReference>